<dbReference type="Proteomes" id="UP000743370">
    <property type="component" value="Unassembled WGS sequence"/>
</dbReference>
<dbReference type="GO" id="GO:0006508">
    <property type="term" value="P:proteolysis"/>
    <property type="evidence" value="ECO:0007669"/>
    <property type="project" value="UniProtKB-KW"/>
</dbReference>
<gene>
    <name evidence="6" type="ORF">HKW66_Vig0248730</name>
</gene>
<proteinExistence type="inferred from homology"/>
<dbReference type="GO" id="GO:0005576">
    <property type="term" value="C:extracellular region"/>
    <property type="evidence" value="ECO:0007669"/>
    <property type="project" value="UniProtKB-SubCell"/>
</dbReference>
<feature type="domain" description="Peptidase S8/S53" evidence="5">
    <location>
        <begin position="86"/>
        <end position="202"/>
    </location>
</feature>
<dbReference type="InterPro" id="IPR036852">
    <property type="entry name" value="Peptidase_S8/S53_dom_sf"/>
</dbReference>
<comment type="caution">
    <text evidence="4">Lacks conserved residue(s) required for the propagation of feature annotation.</text>
</comment>
<evidence type="ECO:0000259" key="5">
    <source>
        <dbReference type="Pfam" id="PF00082"/>
    </source>
</evidence>
<sequence length="208" mass="22043">MASLRMLVLVRVVDGEKTEQQAVLHELKEALEKVFEKGDARFDTRIWPERQSFSGRDLGPVPAKWKGECVAGKSFLATSCNRNIIGVRYFSEGYEATNGKLNKTVEFRSTRDSNGHNTHTASIAAGRYVSPASTLGYAKGLGGCYGSDILASFDAVMADGVDVVSLSIGGVVVPYQLNEIAIDAFDATSAGVFVSSSAGNGGPGAIRA</sequence>
<evidence type="ECO:0000313" key="6">
    <source>
        <dbReference type="EMBL" id="KAG2380615.1"/>
    </source>
</evidence>
<comment type="subcellular location">
    <subcellularLocation>
        <location evidence="1">Secreted</location>
    </subcellularLocation>
</comment>
<evidence type="ECO:0000256" key="2">
    <source>
        <dbReference type="ARBA" id="ARBA00011073"/>
    </source>
</evidence>
<organism evidence="6 7">
    <name type="scientific">Phaseolus angularis</name>
    <name type="common">Azuki bean</name>
    <name type="synonym">Vigna angularis</name>
    <dbReference type="NCBI Taxonomy" id="3914"/>
    <lineage>
        <taxon>Eukaryota</taxon>
        <taxon>Viridiplantae</taxon>
        <taxon>Streptophyta</taxon>
        <taxon>Embryophyta</taxon>
        <taxon>Tracheophyta</taxon>
        <taxon>Spermatophyta</taxon>
        <taxon>Magnoliopsida</taxon>
        <taxon>eudicotyledons</taxon>
        <taxon>Gunneridae</taxon>
        <taxon>Pentapetalae</taxon>
        <taxon>rosids</taxon>
        <taxon>fabids</taxon>
        <taxon>Fabales</taxon>
        <taxon>Fabaceae</taxon>
        <taxon>Papilionoideae</taxon>
        <taxon>50 kb inversion clade</taxon>
        <taxon>NPAAA clade</taxon>
        <taxon>indigoferoid/millettioid clade</taxon>
        <taxon>Phaseoleae</taxon>
        <taxon>Vigna</taxon>
    </lineage>
</organism>
<dbReference type="InterPro" id="IPR045051">
    <property type="entry name" value="SBT"/>
</dbReference>
<dbReference type="PROSITE" id="PS51892">
    <property type="entry name" value="SUBTILASE"/>
    <property type="match status" value="1"/>
</dbReference>
<keyword evidence="6" id="KW-0645">Protease</keyword>
<evidence type="ECO:0000313" key="7">
    <source>
        <dbReference type="Proteomes" id="UP000743370"/>
    </source>
</evidence>
<dbReference type="Gene3D" id="3.40.50.200">
    <property type="entry name" value="Peptidase S8/S53 domain"/>
    <property type="match status" value="1"/>
</dbReference>
<evidence type="ECO:0000256" key="3">
    <source>
        <dbReference type="ARBA" id="ARBA00022729"/>
    </source>
</evidence>
<dbReference type="SUPFAM" id="SSF52743">
    <property type="entry name" value="Subtilisin-like"/>
    <property type="match status" value="1"/>
</dbReference>
<dbReference type="Pfam" id="PF00082">
    <property type="entry name" value="Peptidase_S8"/>
    <property type="match status" value="1"/>
</dbReference>
<evidence type="ECO:0000256" key="4">
    <source>
        <dbReference type="PROSITE-ProRule" id="PRU01240"/>
    </source>
</evidence>
<name>A0A8T0JQS6_PHAAN</name>
<accession>A0A8T0JQS6</accession>
<dbReference type="EMBL" id="JABFOF010000009">
    <property type="protein sequence ID" value="KAG2380615.1"/>
    <property type="molecule type" value="Genomic_DNA"/>
</dbReference>
<dbReference type="InterPro" id="IPR000209">
    <property type="entry name" value="Peptidase_S8/S53_dom"/>
</dbReference>
<keyword evidence="6" id="KW-0378">Hydrolase</keyword>
<protein>
    <submittedName>
        <fullName evidence="6">Subtilisin-like protease</fullName>
    </submittedName>
</protein>
<dbReference type="GO" id="GO:0004252">
    <property type="term" value="F:serine-type endopeptidase activity"/>
    <property type="evidence" value="ECO:0007669"/>
    <property type="project" value="InterPro"/>
</dbReference>
<dbReference type="AlphaFoldDB" id="A0A8T0JQS6"/>
<comment type="similarity">
    <text evidence="2 4">Belongs to the peptidase S8 family.</text>
</comment>
<evidence type="ECO:0000256" key="1">
    <source>
        <dbReference type="ARBA" id="ARBA00004613"/>
    </source>
</evidence>
<comment type="caution">
    <text evidence="6">The sequence shown here is derived from an EMBL/GenBank/DDBJ whole genome shotgun (WGS) entry which is preliminary data.</text>
</comment>
<dbReference type="PANTHER" id="PTHR10795">
    <property type="entry name" value="PROPROTEIN CONVERTASE SUBTILISIN/KEXIN"/>
    <property type="match status" value="1"/>
</dbReference>
<keyword evidence="3" id="KW-0732">Signal</keyword>
<reference evidence="6 7" key="1">
    <citation type="submission" date="2020-05" db="EMBL/GenBank/DDBJ databases">
        <title>Vigna angularis (adzuki bean) Var. LongXiaoDou No. 4 denovo assembly.</title>
        <authorList>
            <person name="Xiang H."/>
        </authorList>
    </citation>
    <scope>NUCLEOTIDE SEQUENCE [LARGE SCALE GENOMIC DNA]</scope>
    <source>
        <tissue evidence="6">Leaf</tissue>
    </source>
</reference>